<feature type="transmembrane region" description="Helical" evidence="1">
    <location>
        <begin position="12"/>
        <end position="32"/>
    </location>
</feature>
<reference evidence="2 3" key="1">
    <citation type="journal article" date="2021" name="BMC Biol.">
        <title>Horizontally acquired antibacterial genes associated with adaptive radiation of ladybird beetles.</title>
        <authorList>
            <person name="Li H.S."/>
            <person name="Tang X.F."/>
            <person name="Huang Y.H."/>
            <person name="Xu Z.Y."/>
            <person name="Chen M.L."/>
            <person name="Du X.Y."/>
            <person name="Qiu B.Y."/>
            <person name="Chen P.T."/>
            <person name="Zhang W."/>
            <person name="Slipinski A."/>
            <person name="Escalona H.E."/>
            <person name="Waterhouse R.M."/>
            <person name="Zwick A."/>
            <person name="Pang H."/>
        </authorList>
    </citation>
    <scope>NUCLEOTIDE SEQUENCE [LARGE SCALE GENOMIC DNA]</scope>
    <source>
        <strain evidence="2">SYSU2018</strain>
    </source>
</reference>
<keyword evidence="1" id="KW-0812">Transmembrane</keyword>
<accession>A0ABD2MJ41</accession>
<evidence type="ECO:0000313" key="2">
    <source>
        <dbReference type="EMBL" id="KAL3266405.1"/>
    </source>
</evidence>
<feature type="transmembrane region" description="Helical" evidence="1">
    <location>
        <begin position="38"/>
        <end position="54"/>
    </location>
</feature>
<keyword evidence="1" id="KW-0472">Membrane</keyword>
<gene>
    <name evidence="2" type="ORF">HHI36_010581</name>
</gene>
<sequence length="176" mass="20736">MCSSRSARIGFFVFLSATLCWDLIITICLILMDRIYFSIIPLFCVFYSFGYAGVVRRNYKILLIFVIYCFSTDIILLTTTPVRKITISGWTSFRDESVHNVLQVENNNSEDTYDGEDEDMNQYMKSQLDWTLKSLRKPRAIILKYFNVYSIRFVFNCITFIFAIVLIKWLLQKELT</sequence>
<evidence type="ECO:0000256" key="1">
    <source>
        <dbReference type="SAM" id="Phobius"/>
    </source>
</evidence>
<keyword evidence="3" id="KW-1185">Reference proteome</keyword>
<keyword evidence="1" id="KW-1133">Transmembrane helix</keyword>
<proteinExistence type="predicted"/>
<organism evidence="2 3">
    <name type="scientific">Cryptolaemus montrouzieri</name>
    <dbReference type="NCBI Taxonomy" id="559131"/>
    <lineage>
        <taxon>Eukaryota</taxon>
        <taxon>Metazoa</taxon>
        <taxon>Ecdysozoa</taxon>
        <taxon>Arthropoda</taxon>
        <taxon>Hexapoda</taxon>
        <taxon>Insecta</taxon>
        <taxon>Pterygota</taxon>
        <taxon>Neoptera</taxon>
        <taxon>Endopterygota</taxon>
        <taxon>Coleoptera</taxon>
        <taxon>Polyphaga</taxon>
        <taxon>Cucujiformia</taxon>
        <taxon>Coccinelloidea</taxon>
        <taxon>Coccinellidae</taxon>
        <taxon>Scymninae</taxon>
        <taxon>Scymnini</taxon>
        <taxon>Cryptolaemus</taxon>
    </lineage>
</organism>
<feature type="transmembrane region" description="Helical" evidence="1">
    <location>
        <begin position="61"/>
        <end position="82"/>
    </location>
</feature>
<dbReference type="Proteomes" id="UP001516400">
    <property type="component" value="Unassembled WGS sequence"/>
</dbReference>
<comment type="caution">
    <text evidence="2">The sequence shown here is derived from an EMBL/GenBank/DDBJ whole genome shotgun (WGS) entry which is preliminary data.</text>
</comment>
<name>A0ABD2MJ41_9CUCU</name>
<feature type="transmembrane region" description="Helical" evidence="1">
    <location>
        <begin position="153"/>
        <end position="171"/>
    </location>
</feature>
<protein>
    <submittedName>
        <fullName evidence="2">Uncharacterized protein</fullName>
    </submittedName>
</protein>
<dbReference type="EMBL" id="JABFTP020000001">
    <property type="protein sequence ID" value="KAL3266405.1"/>
    <property type="molecule type" value="Genomic_DNA"/>
</dbReference>
<dbReference type="AlphaFoldDB" id="A0ABD2MJ41"/>
<evidence type="ECO:0000313" key="3">
    <source>
        <dbReference type="Proteomes" id="UP001516400"/>
    </source>
</evidence>